<evidence type="ECO:0000256" key="1">
    <source>
        <dbReference type="SAM" id="SignalP"/>
    </source>
</evidence>
<reference evidence="2 3" key="1">
    <citation type="journal article" date="2015" name="Microbiome">
        <title>Genomic resolution of linkages in carbon, nitrogen, and sulfur cycling among widespread estuary sediment bacteria.</title>
        <authorList>
            <person name="Baker B.J."/>
            <person name="Lazar C.S."/>
            <person name="Teske A.P."/>
            <person name="Dick G.J."/>
        </authorList>
    </citation>
    <scope>NUCLEOTIDE SEQUENCE [LARGE SCALE GENOMIC DNA]</scope>
    <source>
        <strain evidence="2">SM1_77</strain>
    </source>
</reference>
<keyword evidence="1" id="KW-0732">Signal</keyword>
<organism evidence="2 3">
    <name type="scientific">candidate division WOR_3 bacterium SM1_77</name>
    <dbReference type="NCBI Taxonomy" id="1703778"/>
    <lineage>
        <taxon>Bacteria</taxon>
        <taxon>Bacteria division WOR-3</taxon>
    </lineage>
</organism>
<dbReference type="AlphaFoldDB" id="A0A0S8JSL8"/>
<accession>A0A0S8JSL8</accession>
<feature type="non-terminal residue" evidence="2">
    <location>
        <position position="82"/>
    </location>
</feature>
<protein>
    <submittedName>
        <fullName evidence="2">Uncharacterized protein</fullName>
    </submittedName>
</protein>
<dbReference type="Proteomes" id="UP000050975">
    <property type="component" value="Unassembled WGS sequence"/>
</dbReference>
<feature type="chain" id="PRO_5006649238" evidence="1">
    <location>
        <begin position="19"/>
        <end position="82"/>
    </location>
</feature>
<evidence type="ECO:0000313" key="3">
    <source>
        <dbReference type="Proteomes" id="UP000050975"/>
    </source>
</evidence>
<dbReference type="EMBL" id="LJVE01000147">
    <property type="protein sequence ID" value="KPL12607.1"/>
    <property type="molecule type" value="Genomic_DNA"/>
</dbReference>
<sequence length="82" mass="9092">MKRALALIVAMCPILAVAANVFIWNCDPLDKCYDSTVGDSVDCRYWVEQTLDANGYTYVTGTSLPTDLSGYDAVFALLGWYR</sequence>
<name>A0A0S8JSL8_UNCW3</name>
<gene>
    <name evidence="2" type="ORF">AMJ74_06560</name>
</gene>
<evidence type="ECO:0000313" key="2">
    <source>
        <dbReference type="EMBL" id="KPL12607.1"/>
    </source>
</evidence>
<feature type="signal peptide" evidence="1">
    <location>
        <begin position="1"/>
        <end position="18"/>
    </location>
</feature>
<comment type="caution">
    <text evidence="2">The sequence shown here is derived from an EMBL/GenBank/DDBJ whole genome shotgun (WGS) entry which is preliminary data.</text>
</comment>
<proteinExistence type="predicted"/>